<sequence length="66" mass="7516">MIFLKQIYLGENITIRRQARHLILIEKPSIFVSSFAIHIWGGHDVLANRALHFTHGAENIPNISPV</sequence>
<gene>
    <name evidence="1" type="ORF">TSAR_010518</name>
</gene>
<protein>
    <submittedName>
        <fullName evidence="1">Uncharacterized protein</fullName>
    </submittedName>
</protein>
<organism evidence="1 2">
    <name type="scientific">Trichomalopsis sarcophagae</name>
    <dbReference type="NCBI Taxonomy" id="543379"/>
    <lineage>
        <taxon>Eukaryota</taxon>
        <taxon>Metazoa</taxon>
        <taxon>Ecdysozoa</taxon>
        <taxon>Arthropoda</taxon>
        <taxon>Hexapoda</taxon>
        <taxon>Insecta</taxon>
        <taxon>Pterygota</taxon>
        <taxon>Neoptera</taxon>
        <taxon>Endopterygota</taxon>
        <taxon>Hymenoptera</taxon>
        <taxon>Apocrita</taxon>
        <taxon>Proctotrupomorpha</taxon>
        <taxon>Chalcidoidea</taxon>
        <taxon>Pteromalidae</taxon>
        <taxon>Pteromalinae</taxon>
        <taxon>Trichomalopsis</taxon>
    </lineage>
</organism>
<evidence type="ECO:0000313" key="1">
    <source>
        <dbReference type="EMBL" id="OXU19397.1"/>
    </source>
</evidence>
<dbReference type="EMBL" id="NNAY01003452">
    <property type="protein sequence ID" value="OXU19397.1"/>
    <property type="molecule type" value="Genomic_DNA"/>
</dbReference>
<evidence type="ECO:0000313" key="2">
    <source>
        <dbReference type="Proteomes" id="UP000215335"/>
    </source>
</evidence>
<dbReference type="AlphaFoldDB" id="A0A232EM31"/>
<accession>A0A232EM31</accession>
<name>A0A232EM31_9HYME</name>
<reference evidence="1 2" key="1">
    <citation type="journal article" date="2017" name="Curr. Biol.">
        <title>The Evolution of Venom by Co-option of Single-Copy Genes.</title>
        <authorList>
            <person name="Martinson E.O."/>
            <person name="Mrinalini"/>
            <person name="Kelkar Y.D."/>
            <person name="Chang C.H."/>
            <person name="Werren J.H."/>
        </authorList>
    </citation>
    <scope>NUCLEOTIDE SEQUENCE [LARGE SCALE GENOMIC DNA]</scope>
    <source>
        <strain evidence="1 2">Alberta</strain>
        <tissue evidence="1">Whole body</tissue>
    </source>
</reference>
<dbReference type="Proteomes" id="UP000215335">
    <property type="component" value="Unassembled WGS sequence"/>
</dbReference>
<comment type="caution">
    <text evidence="1">The sequence shown here is derived from an EMBL/GenBank/DDBJ whole genome shotgun (WGS) entry which is preliminary data.</text>
</comment>
<keyword evidence="2" id="KW-1185">Reference proteome</keyword>
<proteinExistence type="predicted"/>